<feature type="domain" description="Tyr recombinase" evidence="2">
    <location>
        <begin position="148"/>
        <end position="343"/>
    </location>
</feature>
<dbReference type="PANTHER" id="PTHR34605">
    <property type="entry name" value="PHAGE_INTEGRASE DOMAIN-CONTAINING PROTEIN"/>
    <property type="match status" value="1"/>
</dbReference>
<dbReference type="Gene3D" id="1.10.443.10">
    <property type="entry name" value="Intergrase catalytic core"/>
    <property type="match status" value="1"/>
</dbReference>
<accession>A0A914XTL6</accession>
<evidence type="ECO:0000256" key="1">
    <source>
        <dbReference type="ARBA" id="ARBA00023172"/>
    </source>
</evidence>
<sequence>MSFYDCITALHGRIVPTHPPNCLFADSKVAQVSQIAAENPQLRPPPSLVKELLLALKADRTVAAYLAVITRFVAWHQAMHCADSAIDGPAAVALFLAQEYSRTKGKMEGARAALVWYFELLGCQANLARAPIAVAMAQGAQRRAPLVVHHEKVTGEEMRLIYSRFTGPNLSLIDHRIGTVLSLLFGAFLRVSEVVALRKDDISFDSGRVWLAIRKSKTDQLGKSERRPIARSDGAYCAVANLEKWMAKVPCSAFLFPCLSTATSMATKPMSADSVRAELQRVLQACGIACPLTPHSFRGGAATMAVEKGVPVRAVMAMSRWQSPGGFAPYVALNAKTLAGADNLL</sequence>
<dbReference type="InterPro" id="IPR002104">
    <property type="entry name" value="Integrase_catalytic"/>
</dbReference>
<dbReference type="InterPro" id="IPR011010">
    <property type="entry name" value="DNA_brk_join_enz"/>
</dbReference>
<dbReference type="Proteomes" id="UP000887566">
    <property type="component" value="Unplaced"/>
</dbReference>
<evidence type="ECO:0000259" key="2">
    <source>
        <dbReference type="PROSITE" id="PS51898"/>
    </source>
</evidence>
<dbReference type="PROSITE" id="PS51898">
    <property type="entry name" value="TYR_RECOMBINASE"/>
    <property type="match status" value="1"/>
</dbReference>
<proteinExistence type="predicted"/>
<keyword evidence="1" id="KW-0233">DNA recombination</keyword>
<dbReference type="GO" id="GO:0003677">
    <property type="term" value="F:DNA binding"/>
    <property type="evidence" value="ECO:0007669"/>
    <property type="project" value="InterPro"/>
</dbReference>
<evidence type="ECO:0000313" key="3">
    <source>
        <dbReference type="Proteomes" id="UP000887566"/>
    </source>
</evidence>
<protein>
    <submittedName>
        <fullName evidence="4">Tyr recombinase domain-containing protein</fullName>
    </submittedName>
</protein>
<evidence type="ECO:0000313" key="4">
    <source>
        <dbReference type="WBParaSite" id="PSAMB.scaffold9564size4842.g32551.t1"/>
    </source>
</evidence>
<dbReference type="SUPFAM" id="SSF56349">
    <property type="entry name" value="DNA breaking-rejoining enzymes"/>
    <property type="match status" value="1"/>
</dbReference>
<dbReference type="Pfam" id="PF00589">
    <property type="entry name" value="Phage_integrase"/>
    <property type="match status" value="1"/>
</dbReference>
<dbReference type="GO" id="GO:0006310">
    <property type="term" value="P:DNA recombination"/>
    <property type="evidence" value="ECO:0007669"/>
    <property type="project" value="UniProtKB-KW"/>
</dbReference>
<dbReference type="GO" id="GO:0015074">
    <property type="term" value="P:DNA integration"/>
    <property type="evidence" value="ECO:0007669"/>
    <property type="project" value="InterPro"/>
</dbReference>
<organism evidence="3 4">
    <name type="scientific">Plectus sambesii</name>
    <dbReference type="NCBI Taxonomy" id="2011161"/>
    <lineage>
        <taxon>Eukaryota</taxon>
        <taxon>Metazoa</taxon>
        <taxon>Ecdysozoa</taxon>
        <taxon>Nematoda</taxon>
        <taxon>Chromadorea</taxon>
        <taxon>Plectida</taxon>
        <taxon>Plectina</taxon>
        <taxon>Plectoidea</taxon>
        <taxon>Plectidae</taxon>
        <taxon>Plectus</taxon>
    </lineage>
</organism>
<dbReference type="InterPro" id="IPR013762">
    <property type="entry name" value="Integrase-like_cat_sf"/>
</dbReference>
<keyword evidence="3" id="KW-1185">Reference proteome</keyword>
<name>A0A914XTL6_9BILA</name>
<dbReference type="AlphaFoldDB" id="A0A914XTL6"/>
<dbReference type="PANTHER" id="PTHR34605:SF4">
    <property type="entry name" value="DNA ADENINE METHYLTRANSFERASE"/>
    <property type="match status" value="1"/>
</dbReference>
<dbReference type="WBParaSite" id="PSAMB.scaffold9564size4842.g32551.t1">
    <property type="protein sequence ID" value="PSAMB.scaffold9564size4842.g32551.t1"/>
    <property type="gene ID" value="PSAMB.scaffold9564size4842.g32551"/>
</dbReference>
<reference evidence="4" key="1">
    <citation type="submission" date="2022-11" db="UniProtKB">
        <authorList>
            <consortium name="WormBaseParasite"/>
        </authorList>
    </citation>
    <scope>IDENTIFICATION</scope>
</reference>
<dbReference type="InterPro" id="IPR052925">
    <property type="entry name" value="Phage_Integrase-like_Recomb"/>
</dbReference>